<sequence length="186" mass="21524">MHFQNVQKYQRSLFQRKLLKFLMIVFNCSSLHKITFSKILIANHENSFSESGLISLYFTDLTNLVSIGRKAFHHCSKLVLIKLPSIQILSESTFENCPSLKKIEIPHSMNEVQENCFLGCIDVTEVSILNPNIILKDCAFGFCVNLERYISHSYCLPPMAFLGYNKMIPQIFNPKYSQNLFKDFLK</sequence>
<accession>A0A1J4JHE3</accession>
<dbReference type="InterPro" id="IPR053139">
    <property type="entry name" value="Surface_bspA-like"/>
</dbReference>
<dbReference type="RefSeq" id="XP_068350038.1">
    <property type="nucleotide sequence ID" value="XM_068490437.1"/>
</dbReference>
<reference evidence="1" key="1">
    <citation type="submission" date="2016-10" db="EMBL/GenBank/DDBJ databases">
        <authorList>
            <person name="Benchimol M."/>
            <person name="Almeida L.G."/>
            <person name="Vasconcelos A.T."/>
            <person name="Perreira-Neves A."/>
            <person name="Rosa I.A."/>
            <person name="Tasca T."/>
            <person name="Bogo M.R."/>
            <person name="de Souza W."/>
        </authorList>
    </citation>
    <scope>NUCLEOTIDE SEQUENCE [LARGE SCALE GENOMIC DNA]</scope>
    <source>
        <strain evidence="1">K</strain>
    </source>
</reference>
<dbReference type="AlphaFoldDB" id="A0A1J4JHE3"/>
<name>A0A1J4JHE3_9EUKA</name>
<comment type="caution">
    <text evidence="1">The sequence shown here is derived from an EMBL/GenBank/DDBJ whole genome shotgun (WGS) entry which is preliminary data.</text>
</comment>
<dbReference type="VEuPathDB" id="TrichDB:TRFO_02001"/>
<dbReference type="SUPFAM" id="SSF52058">
    <property type="entry name" value="L domain-like"/>
    <property type="match status" value="1"/>
</dbReference>
<dbReference type="OrthoDB" id="415426at2759"/>
<dbReference type="InterPro" id="IPR032675">
    <property type="entry name" value="LRR_dom_sf"/>
</dbReference>
<dbReference type="Pfam" id="PF13306">
    <property type="entry name" value="LRR_5"/>
    <property type="match status" value="1"/>
</dbReference>
<organism evidence="1 2">
    <name type="scientific">Tritrichomonas foetus</name>
    <dbReference type="NCBI Taxonomy" id="1144522"/>
    <lineage>
        <taxon>Eukaryota</taxon>
        <taxon>Metamonada</taxon>
        <taxon>Parabasalia</taxon>
        <taxon>Tritrichomonadida</taxon>
        <taxon>Tritrichomonadidae</taxon>
        <taxon>Tritrichomonas</taxon>
    </lineage>
</organism>
<dbReference type="EMBL" id="MLAK01001148">
    <property type="protein sequence ID" value="OHS96901.1"/>
    <property type="molecule type" value="Genomic_DNA"/>
</dbReference>
<dbReference type="InterPro" id="IPR026906">
    <property type="entry name" value="LRR_5"/>
</dbReference>
<evidence type="ECO:0008006" key="3">
    <source>
        <dbReference type="Google" id="ProtNLM"/>
    </source>
</evidence>
<proteinExistence type="predicted"/>
<dbReference type="PANTHER" id="PTHR45661:SF3">
    <property type="entry name" value="IG-LIKE DOMAIN-CONTAINING PROTEIN"/>
    <property type="match status" value="1"/>
</dbReference>
<keyword evidence="2" id="KW-1185">Reference proteome</keyword>
<dbReference type="GeneID" id="94825141"/>
<evidence type="ECO:0000313" key="2">
    <source>
        <dbReference type="Proteomes" id="UP000179807"/>
    </source>
</evidence>
<gene>
    <name evidence="1" type="ORF">TRFO_02001</name>
</gene>
<dbReference type="Gene3D" id="3.80.10.10">
    <property type="entry name" value="Ribonuclease Inhibitor"/>
    <property type="match status" value="1"/>
</dbReference>
<evidence type="ECO:0000313" key="1">
    <source>
        <dbReference type="EMBL" id="OHS96901.1"/>
    </source>
</evidence>
<dbReference type="PANTHER" id="PTHR45661">
    <property type="entry name" value="SURFACE ANTIGEN"/>
    <property type="match status" value="1"/>
</dbReference>
<dbReference type="Proteomes" id="UP000179807">
    <property type="component" value="Unassembled WGS sequence"/>
</dbReference>
<protein>
    <recommendedName>
        <fullName evidence="3">Surface antigen BspA-like</fullName>
    </recommendedName>
</protein>